<proteinExistence type="predicted"/>
<feature type="domain" description="Thioredoxin-like fold" evidence="7">
    <location>
        <begin position="529"/>
        <end position="623"/>
    </location>
</feature>
<name>A0A9D5D2F0_9LILI</name>
<keyword evidence="9" id="KW-1185">Reference proteome</keyword>
<dbReference type="SUPFAM" id="SSF52833">
    <property type="entry name" value="Thioredoxin-like"/>
    <property type="match status" value="2"/>
</dbReference>
<dbReference type="PANTHER" id="PTHR13871">
    <property type="entry name" value="THIOREDOXIN"/>
    <property type="match status" value="1"/>
</dbReference>
<evidence type="ECO:0000256" key="1">
    <source>
        <dbReference type="ARBA" id="ARBA00012612"/>
    </source>
</evidence>
<dbReference type="InterPro" id="IPR012336">
    <property type="entry name" value="Thioredoxin-like_fold"/>
</dbReference>
<dbReference type="OrthoDB" id="409136at2759"/>
<reference evidence="8" key="1">
    <citation type="submission" date="2021-03" db="EMBL/GenBank/DDBJ databases">
        <authorList>
            <person name="Li Z."/>
            <person name="Yang C."/>
        </authorList>
    </citation>
    <scope>NUCLEOTIDE SEQUENCE</scope>
    <source>
        <strain evidence="8">Dzin_1.0</strain>
        <tissue evidence="8">Leaf</tissue>
    </source>
</reference>
<evidence type="ECO:0000256" key="2">
    <source>
        <dbReference type="ARBA" id="ARBA00022737"/>
    </source>
</evidence>
<comment type="caution">
    <text evidence="8">The sequence shown here is derived from an EMBL/GenBank/DDBJ whole genome shotgun (WGS) entry which is preliminary data.</text>
</comment>
<reference evidence="8" key="2">
    <citation type="journal article" date="2022" name="Hortic Res">
        <title>The genome of Dioscorea zingiberensis sheds light on the biosynthesis, origin and evolution of the medicinally important diosgenin saponins.</title>
        <authorList>
            <person name="Li Y."/>
            <person name="Tan C."/>
            <person name="Li Z."/>
            <person name="Guo J."/>
            <person name="Li S."/>
            <person name="Chen X."/>
            <person name="Wang C."/>
            <person name="Dai X."/>
            <person name="Yang H."/>
            <person name="Song W."/>
            <person name="Hou L."/>
            <person name="Xu J."/>
            <person name="Tong Z."/>
            <person name="Xu A."/>
            <person name="Yuan X."/>
            <person name="Wang W."/>
            <person name="Yang Q."/>
            <person name="Chen L."/>
            <person name="Sun Z."/>
            <person name="Wang K."/>
            <person name="Pan B."/>
            <person name="Chen J."/>
            <person name="Bao Y."/>
            <person name="Liu F."/>
            <person name="Qi X."/>
            <person name="Gang D.R."/>
            <person name="Wen J."/>
            <person name="Li J."/>
        </authorList>
    </citation>
    <scope>NUCLEOTIDE SEQUENCE</scope>
    <source>
        <strain evidence="8">Dzin_1.0</strain>
    </source>
</reference>
<evidence type="ECO:0000256" key="5">
    <source>
        <dbReference type="ARBA" id="ARBA00047388"/>
    </source>
</evidence>
<comment type="catalytic activity">
    <reaction evidence="5">
        <text>[protein]-dithiol + NAD(+) = [protein]-disulfide + NADH + H(+)</text>
        <dbReference type="Rhea" id="RHEA:18749"/>
        <dbReference type="Rhea" id="RHEA-COMP:10593"/>
        <dbReference type="Rhea" id="RHEA-COMP:10594"/>
        <dbReference type="ChEBI" id="CHEBI:15378"/>
        <dbReference type="ChEBI" id="CHEBI:29950"/>
        <dbReference type="ChEBI" id="CHEBI:50058"/>
        <dbReference type="ChEBI" id="CHEBI:57540"/>
        <dbReference type="ChEBI" id="CHEBI:57945"/>
        <dbReference type="EC" id="1.8.1.8"/>
    </reaction>
</comment>
<sequence>MAANEDDFNLRALFIEEFNLKSLFIEEELEFLIRNNGDRVSINDLDGKIVALYFDMGYTMGRFEWLGQELVELYTELTSKGENFEVVYIGDHGYGDEEEEFKACFSKMPWLAIPPLELEIQEHLRDKFKPLPYAPVLPILDGRSRLLTFDGYEAFQYYDSDAYPFTPEKHTELKLKEDEQPLQFLLGSETRDFLIAYNGTEVPLSELEGKKVGVFFLPEYDDDGCEELIQSMKTKLEKIKEAASEEFELVIVPIEAAYNEEKMNKVNFQHVFKDLACLSIPLSDKRCCKRLVRRFYSADYPDNLMIIGANRSQYDDYLITCEDNQEFPSQSLESLLSSADRDYVIGKGDVKVNISNLQGRSVILYLAPEAAKSVWYCNTCTKFLVEAYHELHSKGEDLEVVFVSFHKDEHEFNQHFSKMPWLALPFSDTESHNKLKDQFPNETRGDLPHLLVRDGSGDIICTPQATFWDLLNYGPEAYPFTNERIDQVKKEDEILKKQPQNLHKLLGSNTRDFLISSNRDKVPISELQGKIVALYLRYLDKHIYEQKTYQILKDMYFKLKERGEKFELVSVFHTKDMPNPPKEFQGMPWLAVPLNDQETIERLFRYFHVFNNSNLIVIDSQGMILNNSYLPDFLTVVNYLGDEGYPFTLEKIHEVLSDERCLFTLKNYNFASIMPLKRRIMMKPESVFISWQRDYLFGIDGIKFPASKLKDRTILLLETFEIGEFERKLVEIYPKIKEKDSAFEVIFMLNQELFTEMFSVMPWLLAIDHKDLRKWLVLYYFQPDLGNWETPFKSYPLVGIHRLGSGHSFTRGWRLKKLIMDYGADAYPFTKQRLRELEGSSI</sequence>
<keyword evidence="4" id="KW-0520">NAD</keyword>
<keyword evidence="2" id="KW-0677">Repeat</keyword>
<evidence type="ECO:0000259" key="7">
    <source>
        <dbReference type="Pfam" id="PF13905"/>
    </source>
</evidence>
<feature type="domain" description="Thioredoxin-like fold" evidence="7">
    <location>
        <begin position="360"/>
        <end position="458"/>
    </location>
</feature>
<dbReference type="AlphaFoldDB" id="A0A9D5D2F0"/>
<dbReference type="InterPro" id="IPR052259">
    <property type="entry name" value="Nucleoredoxin-like"/>
</dbReference>
<evidence type="ECO:0000256" key="3">
    <source>
        <dbReference type="ARBA" id="ARBA00023002"/>
    </source>
</evidence>
<evidence type="ECO:0000313" key="8">
    <source>
        <dbReference type="EMBL" id="KAJ0983936.1"/>
    </source>
</evidence>
<evidence type="ECO:0000313" key="9">
    <source>
        <dbReference type="Proteomes" id="UP001085076"/>
    </source>
</evidence>
<dbReference type="Gene3D" id="3.40.30.10">
    <property type="entry name" value="Glutaredoxin"/>
    <property type="match status" value="4"/>
</dbReference>
<dbReference type="Pfam" id="PF13905">
    <property type="entry name" value="Thioredoxin_8"/>
    <property type="match status" value="3"/>
</dbReference>
<comment type="catalytic activity">
    <reaction evidence="6">
        <text>[protein]-dithiol + NADP(+) = [protein]-disulfide + NADPH + H(+)</text>
        <dbReference type="Rhea" id="RHEA:18753"/>
        <dbReference type="Rhea" id="RHEA-COMP:10593"/>
        <dbReference type="Rhea" id="RHEA-COMP:10594"/>
        <dbReference type="ChEBI" id="CHEBI:15378"/>
        <dbReference type="ChEBI" id="CHEBI:29950"/>
        <dbReference type="ChEBI" id="CHEBI:50058"/>
        <dbReference type="ChEBI" id="CHEBI:57783"/>
        <dbReference type="ChEBI" id="CHEBI:58349"/>
        <dbReference type="EC" id="1.8.1.8"/>
    </reaction>
</comment>
<organism evidence="8 9">
    <name type="scientific">Dioscorea zingiberensis</name>
    <dbReference type="NCBI Taxonomy" id="325984"/>
    <lineage>
        <taxon>Eukaryota</taxon>
        <taxon>Viridiplantae</taxon>
        <taxon>Streptophyta</taxon>
        <taxon>Embryophyta</taxon>
        <taxon>Tracheophyta</taxon>
        <taxon>Spermatophyta</taxon>
        <taxon>Magnoliopsida</taxon>
        <taxon>Liliopsida</taxon>
        <taxon>Dioscoreales</taxon>
        <taxon>Dioscoreaceae</taxon>
        <taxon>Dioscorea</taxon>
    </lineage>
</organism>
<dbReference type="Proteomes" id="UP001085076">
    <property type="component" value="Miscellaneous, Linkage group lg01"/>
</dbReference>
<evidence type="ECO:0000256" key="4">
    <source>
        <dbReference type="ARBA" id="ARBA00023027"/>
    </source>
</evidence>
<dbReference type="InterPro" id="IPR036249">
    <property type="entry name" value="Thioredoxin-like_sf"/>
</dbReference>
<protein>
    <recommendedName>
        <fullName evidence="1">protein-disulfide reductase</fullName>
        <ecNumber evidence="1">1.8.1.8</ecNumber>
    </recommendedName>
</protein>
<dbReference type="EMBL" id="JAGGNH010000001">
    <property type="protein sequence ID" value="KAJ0983936.1"/>
    <property type="molecule type" value="Genomic_DNA"/>
</dbReference>
<keyword evidence="3" id="KW-0560">Oxidoreductase</keyword>
<dbReference type="PANTHER" id="PTHR13871:SF96">
    <property type="entry name" value="THIOREDOXIN DOMAIN-CONTAINING PROTEIN"/>
    <property type="match status" value="1"/>
</dbReference>
<accession>A0A9D5D2F0</accession>
<gene>
    <name evidence="8" type="ORF">J5N97_002292</name>
</gene>
<evidence type="ECO:0000256" key="6">
    <source>
        <dbReference type="ARBA" id="ARBA00047804"/>
    </source>
</evidence>
<feature type="domain" description="Thioredoxin-like fold" evidence="7">
    <location>
        <begin position="47"/>
        <end position="141"/>
    </location>
</feature>
<dbReference type="GO" id="GO:0047134">
    <property type="term" value="F:protein-disulfide reductase [NAD(P)H] activity"/>
    <property type="evidence" value="ECO:0007669"/>
    <property type="project" value="UniProtKB-EC"/>
</dbReference>
<dbReference type="EC" id="1.8.1.8" evidence="1"/>